<dbReference type="RefSeq" id="WP_163180109.1">
    <property type="nucleotide sequence ID" value="NZ_JAAIWM010000004.1"/>
</dbReference>
<dbReference type="SFLD" id="SFLDS00003">
    <property type="entry name" value="Haloacid_Dehalogenase"/>
    <property type="match status" value="1"/>
</dbReference>
<proteinExistence type="predicted"/>
<comment type="caution">
    <text evidence="1">The sequence shown here is derived from an EMBL/GenBank/DDBJ whole genome shotgun (WGS) entry which is preliminary data.</text>
</comment>
<evidence type="ECO:0000313" key="1">
    <source>
        <dbReference type="EMBL" id="NEY72652.1"/>
    </source>
</evidence>
<dbReference type="AlphaFoldDB" id="A0A6M0Q8G3"/>
<dbReference type="InterPro" id="IPR036412">
    <property type="entry name" value="HAD-like_sf"/>
</dbReference>
<dbReference type="GO" id="GO:0000287">
    <property type="term" value="F:magnesium ion binding"/>
    <property type="evidence" value="ECO:0007669"/>
    <property type="project" value="TreeGrafter"/>
</dbReference>
<dbReference type="Pfam" id="PF08282">
    <property type="entry name" value="Hydrolase_3"/>
    <property type="match status" value="1"/>
</dbReference>
<dbReference type="Gene3D" id="3.30.1240.10">
    <property type="match status" value="1"/>
</dbReference>
<dbReference type="PROSITE" id="PS01229">
    <property type="entry name" value="COF_2"/>
    <property type="match status" value="1"/>
</dbReference>
<dbReference type="SFLD" id="SFLDG01140">
    <property type="entry name" value="C2.B:_Phosphomannomutase_and_P"/>
    <property type="match status" value="1"/>
</dbReference>
<dbReference type="GO" id="GO:0005829">
    <property type="term" value="C:cytosol"/>
    <property type="evidence" value="ECO:0007669"/>
    <property type="project" value="TreeGrafter"/>
</dbReference>
<dbReference type="EMBL" id="JAAIWM010000004">
    <property type="protein sequence ID" value="NEY72652.1"/>
    <property type="molecule type" value="Genomic_DNA"/>
</dbReference>
<dbReference type="PANTHER" id="PTHR10000">
    <property type="entry name" value="PHOSPHOSERINE PHOSPHATASE"/>
    <property type="match status" value="1"/>
</dbReference>
<dbReference type="SUPFAM" id="SSF56784">
    <property type="entry name" value="HAD-like"/>
    <property type="match status" value="1"/>
</dbReference>
<protein>
    <submittedName>
        <fullName evidence="1">HAD family hydrolase</fullName>
    </submittedName>
</protein>
<evidence type="ECO:0000313" key="2">
    <source>
        <dbReference type="Proteomes" id="UP000481043"/>
    </source>
</evidence>
<dbReference type="NCBIfam" id="TIGR01484">
    <property type="entry name" value="HAD-SF-IIB"/>
    <property type="match status" value="1"/>
</dbReference>
<dbReference type="NCBIfam" id="TIGR00099">
    <property type="entry name" value="Cof-subfamily"/>
    <property type="match status" value="1"/>
</dbReference>
<sequence>MIKLIVSDLDGTLLDENIKVRERDIKSIHKAQEMGINFCLATGRKDLDIIEVSKMIDRTFHRISQNGAFIVLDDQTDFHSTFFESSIAQKIYSHVVDKEVLTLVSTRDTEIIDRNNEIVERIQKVLFSPLIINPNLYNDIGVTIHPSKIIVTGKDEVIEELQTELLQAYPNEIDAFISAKYTLDIMPKNISKGNAVKKLAERIGISLEEIACIGDSFNDVSMLQVAKYGFAMSKAKQGVKECADYVVESVGEAIEIILEINSSETT</sequence>
<keyword evidence="2" id="KW-1185">Reference proteome</keyword>
<dbReference type="Gene3D" id="3.40.50.1000">
    <property type="entry name" value="HAD superfamily/HAD-like"/>
    <property type="match status" value="1"/>
</dbReference>
<name>A0A6M0Q8G3_9BACI</name>
<gene>
    <name evidence="1" type="ORF">G4D63_13025</name>
</gene>
<organism evidence="1 2">
    <name type="scientific">Bacillus mesophilus</name>
    <dbReference type="NCBI Taxonomy" id="1808955"/>
    <lineage>
        <taxon>Bacteria</taxon>
        <taxon>Bacillati</taxon>
        <taxon>Bacillota</taxon>
        <taxon>Bacilli</taxon>
        <taxon>Bacillales</taxon>
        <taxon>Bacillaceae</taxon>
        <taxon>Bacillus</taxon>
    </lineage>
</organism>
<keyword evidence="1" id="KW-0378">Hydrolase</keyword>
<reference evidence="1 2" key="1">
    <citation type="submission" date="2020-02" db="EMBL/GenBank/DDBJ databases">
        <title>Bacillus aquiflavi sp. nov., isolated from yellow water of strong flavor Chinese baijiu in Yibin region of China.</title>
        <authorList>
            <person name="Xie J."/>
        </authorList>
    </citation>
    <scope>NUCLEOTIDE SEQUENCE [LARGE SCALE GENOMIC DNA]</scope>
    <source>
        <strain evidence="1 2">SA4</strain>
    </source>
</reference>
<dbReference type="InterPro" id="IPR006379">
    <property type="entry name" value="HAD-SF_hydro_IIB"/>
</dbReference>
<dbReference type="PANTHER" id="PTHR10000:SF8">
    <property type="entry name" value="HAD SUPERFAMILY HYDROLASE-LIKE, TYPE 3"/>
    <property type="match status" value="1"/>
</dbReference>
<accession>A0A6M0Q8G3</accession>
<dbReference type="Proteomes" id="UP000481043">
    <property type="component" value="Unassembled WGS sequence"/>
</dbReference>
<dbReference type="GO" id="GO:0016791">
    <property type="term" value="F:phosphatase activity"/>
    <property type="evidence" value="ECO:0007669"/>
    <property type="project" value="TreeGrafter"/>
</dbReference>
<dbReference type="InterPro" id="IPR023214">
    <property type="entry name" value="HAD_sf"/>
</dbReference>
<dbReference type="InterPro" id="IPR000150">
    <property type="entry name" value="Cof"/>
</dbReference>